<evidence type="ECO:0000256" key="1">
    <source>
        <dbReference type="ARBA" id="ARBA00008366"/>
    </source>
</evidence>
<sequence>MVELYHHFIYEGVLFQMIKNATIDKQVTHKTIRAFKDQTLTEEQLTTLIEVASHTSSSMFMQQFSILHITDEQKRMSIRQISGQKYVGTNGDLFIFVVDLHRNQSIRHQLGKDDGRLHQTDIFLQGVEDTVLAVQNMVNAAESMGLGAVILGSVNNNPKALLEVLRLPKMTFPILGLQVGIADQKPQLKPRLPLDAIFFENDYHEINVSDLKEYDEIVQTYYDLRDSNRRIDSFTKQVSSKKLGAKKTLRDELLEVLYNQGLCLK</sequence>
<evidence type="ECO:0000313" key="8">
    <source>
        <dbReference type="Proteomes" id="UP000050898"/>
    </source>
</evidence>
<keyword evidence="2 5" id="KW-0285">Flavoprotein</keyword>
<dbReference type="PIRSF" id="PIRSF005426">
    <property type="entry name" value="Frp"/>
    <property type="match status" value="1"/>
</dbReference>
<dbReference type="Proteomes" id="UP000050898">
    <property type="component" value="Unassembled WGS sequence"/>
</dbReference>
<dbReference type="Pfam" id="PF00881">
    <property type="entry name" value="Nitroreductase"/>
    <property type="match status" value="1"/>
</dbReference>
<dbReference type="InterPro" id="IPR016446">
    <property type="entry name" value="Flavin_OxRdtase_Frp"/>
</dbReference>
<dbReference type="SUPFAM" id="SSF55469">
    <property type="entry name" value="FMN-dependent nitroreductase-like"/>
    <property type="match status" value="1"/>
</dbReference>
<evidence type="ECO:0000259" key="6">
    <source>
        <dbReference type="Pfam" id="PF00881"/>
    </source>
</evidence>
<dbReference type="Gene3D" id="3.40.109.10">
    <property type="entry name" value="NADH Oxidase"/>
    <property type="match status" value="1"/>
</dbReference>
<dbReference type="InterPro" id="IPR029479">
    <property type="entry name" value="Nitroreductase"/>
</dbReference>
<dbReference type="PATRIC" id="fig|1046596.6.peg.380"/>
<protein>
    <submittedName>
        <fullName evidence="7">Nitroreductase</fullName>
    </submittedName>
</protein>
<keyword evidence="5" id="KW-0521">NADP</keyword>
<dbReference type="GO" id="GO:0016491">
    <property type="term" value="F:oxidoreductase activity"/>
    <property type="evidence" value="ECO:0007669"/>
    <property type="project" value="UniProtKB-UniRule"/>
</dbReference>
<comment type="similarity">
    <text evidence="1 5">Belongs to the flavin oxidoreductase frp family.</text>
</comment>
<keyword evidence="8" id="KW-1185">Reference proteome</keyword>
<evidence type="ECO:0000256" key="2">
    <source>
        <dbReference type="ARBA" id="ARBA00022630"/>
    </source>
</evidence>
<reference evidence="7 8" key="1">
    <citation type="journal article" date="2015" name="Genome Announc.">
        <title>Expanding the biotechnology potential of lactobacilli through comparative genomics of 213 strains and associated genera.</title>
        <authorList>
            <person name="Sun Z."/>
            <person name="Harris H.M."/>
            <person name="McCann A."/>
            <person name="Guo C."/>
            <person name="Argimon S."/>
            <person name="Zhang W."/>
            <person name="Yang X."/>
            <person name="Jeffery I.B."/>
            <person name="Cooney J.C."/>
            <person name="Kagawa T.F."/>
            <person name="Liu W."/>
            <person name="Song Y."/>
            <person name="Salvetti E."/>
            <person name="Wrobel A."/>
            <person name="Rasinkangas P."/>
            <person name="Parkhill J."/>
            <person name="Rea M.C."/>
            <person name="O'Sullivan O."/>
            <person name="Ritari J."/>
            <person name="Douillard F.P."/>
            <person name="Paul Ross R."/>
            <person name="Yang R."/>
            <person name="Briner A.E."/>
            <person name="Felis G.E."/>
            <person name="de Vos W.M."/>
            <person name="Barrangou R."/>
            <person name="Klaenhammer T.R."/>
            <person name="Caufield P.W."/>
            <person name="Cui Y."/>
            <person name="Zhang H."/>
            <person name="O'Toole P.W."/>
        </authorList>
    </citation>
    <scope>NUCLEOTIDE SEQUENCE [LARGE SCALE GENOMIC DNA]</scope>
    <source>
        <strain evidence="7 8">DSM 20444</strain>
    </source>
</reference>
<dbReference type="PANTHER" id="PTHR43425">
    <property type="entry name" value="OXYGEN-INSENSITIVE NADPH NITROREDUCTASE"/>
    <property type="match status" value="1"/>
</dbReference>
<organism evidence="7 8">
    <name type="scientific">Liquorilactobacillus mali KCTC 3596 = DSM 20444</name>
    <dbReference type="NCBI Taxonomy" id="1046596"/>
    <lineage>
        <taxon>Bacteria</taxon>
        <taxon>Bacillati</taxon>
        <taxon>Bacillota</taxon>
        <taxon>Bacilli</taxon>
        <taxon>Lactobacillales</taxon>
        <taxon>Lactobacillaceae</taxon>
        <taxon>Liquorilactobacillus</taxon>
    </lineage>
</organism>
<comment type="caution">
    <text evidence="7">The sequence shown here is derived from an EMBL/GenBank/DDBJ whole genome shotgun (WGS) entry which is preliminary data.</text>
</comment>
<evidence type="ECO:0000256" key="4">
    <source>
        <dbReference type="ARBA" id="ARBA00023002"/>
    </source>
</evidence>
<dbReference type="EMBL" id="AYYH01000012">
    <property type="protein sequence ID" value="KRN10270.1"/>
    <property type="molecule type" value="Genomic_DNA"/>
</dbReference>
<dbReference type="InterPro" id="IPR000415">
    <property type="entry name" value="Nitroreductase-like"/>
</dbReference>
<dbReference type="AlphaFoldDB" id="A0A0R2E1T0"/>
<evidence type="ECO:0000256" key="5">
    <source>
        <dbReference type="PIRNR" id="PIRNR005426"/>
    </source>
</evidence>
<accession>A0A0R2E1T0</accession>
<gene>
    <name evidence="7" type="ORF">FD00_GL000369</name>
</gene>
<name>A0A0R2E1T0_9LACO</name>
<proteinExistence type="inferred from homology"/>
<evidence type="ECO:0000256" key="3">
    <source>
        <dbReference type="ARBA" id="ARBA00022643"/>
    </source>
</evidence>
<dbReference type="PANTHER" id="PTHR43425:SF2">
    <property type="entry name" value="OXYGEN-INSENSITIVE NADPH NITROREDUCTASE"/>
    <property type="match status" value="1"/>
</dbReference>
<dbReference type="CDD" id="cd02146">
    <property type="entry name" value="NfsA-like"/>
    <property type="match status" value="1"/>
</dbReference>
<keyword evidence="4 5" id="KW-0560">Oxidoreductase</keyword>
<keyword evidence="3 5" id="KW-0288">FMN</keyword>
<evidence type="ECO:0000313" key="7">
    <source>
        <dbReference type="EMBL" id="KRN10270.1"/>
    </source>
</evidence>
<feature type="domain" description="Nitroreductase" evidence="6">
    <location>
        <begin position="29"/>
        <end position="180"/>
    </location>
</feature>